<dbReference type="KEGG" id="red:roselon_00280"/>
<dbReference type="AlphaFoldDB" id="W8SJP4"/>
<dbReference type="STRING" id="1294273.roselon_00280"/>
<dbReference type="EMBL" id="CP004372">
    <property type="protein sequence ID" value="AHM02735.1"/>
    <property type="molecule type" value="Genomic_DNA"/>
</dbReference>
<keyword evidence="2" id="KW-1185">Reference proteome</keyword>
<dbReference type="Proteomes" id="UP000019593">
    <property type="component" value="Chromosome"/>
</dbReference>
<sequence length="37" mass="4141">MCLFRGWPLSPFPFHMAGPGSPCLILRARFCGWIGFA</sequence>
<proteinExistence type="predicted"/>
<name>W8SJP4_9RHOB</name>
<evidence type="ECO:0000313" key="1">
    <source>
        <dbReference type="EMBL" id="AHM02735.1"/>
    </source>
</evidence>
<organism evidence="1 2">
    <name type="scientific">Roseicyclus elongatus DSM 19469</name>
    <dbReference type="NCBI Taxonomy" id="1294273"/>
    <lineage>
        <taxon>Bacteria</taxon>
        <taxon>Pseudomonadati</taxon>
        <taxon>Pseudomonadota</taxon>
        <taxon>Alphaproteobacteria</taxon>
        <taxon>Rhodobacterales</taxon>
        <taxon>Roseobacteraceae</taxon>
        <taxon>Roseicyclus</taxon>
    </lineage>
</organism>
<reference evidence="1 2" key="1">
    <citation type="submission" date="2013-03" db="EMBL/GenBank/DDBJ databases">
        <authorList>
            <person name="Fiebig A."/>
            <person name="Goeker M."/>
            <person name="Klenk H.-P.P."/>
        </authorList>
    </citation>
    <scope>NUCLEOTIDE SEQUENCE [LARGE SCALE GENOMIC DNA]</scope>
    <source>
        <strain evidence="2">DSM 19469</strain>
    </source>
</reference>
<accession>W8SJP4</accession>
<gene>
    <name evidence="1" type="ORF">roselon_00280</name>
</gene>
<protein>
    <submittedName>
        <fullName evidence="1">Uncharacterized protein</fullName>
    </submittedName>
</protein>
<dbReference type="HOGENOM" id="CLU_3348153_0_0_5"/>
<evidence type="ECO:0000313" key="2">
    <source>
        <dbReference type="Proteomes" id="UP000019593"/>
    </source>
</evidence>